<accession>A0A9X9LRQ8</accession>
<gene>
    <name evidence="2" type="ORF">BN2614_LOCUS5</name>
</gene>
<proteinExistence type="predicted"/>
<dbReference type="EMBL" id="CYRY02013317">
    <property type="protein sequence ID" value="VCW83989.1"/>
    <property type="molecule type" value="Genomic_DNA"/>
</dbReference>
<evidence type="ECO:0000313" key="3">
    <source>
        <dbReference type="Proteomes" id="UP000269945"/>
    </source>
</evidence>
<evidence type="ECO:0000313" key="2">
    <source>
        <dbReference type="EMBL" id="VCW83989.1"/>
    </source>
</evidence>
<organism evidence="2 3">
    <name type="scientific">Gulo gulo</name>
    <name type="common">Wolverine</name>
    <name type="synonym">Gluton</name>
    <dbReference type="NCBI Taxonomy" id="48420"/>
    <lineage>
        <taxon>Eukaryota</taxon>
        <taxon>Metazoa</taxon>
        <taxon>Chordata</taxon>
        <taxon>Craniata</taxon>
        <taxon>Vertebrata</taxon>
        <taxon>Euteleostomi</taxon>
        <taxon>Mammalia</taxon>
        <taxon>Eutheria</taxon>
        <taxon>Laurasiatheria</taxon>
        <taxon>Carnivora</taxon>
        <taxon>Caniformia</taxon>
        <taxon>Musteloidea</taxon>
        <taxon>Mustelidae</taxon>
        <taxon>Guloninae</taxon>
        <taxon>Gulo</taxon>
    </lineage>
</organism>
<sequence>MHLCLEHLCGRRPGLRGLTSWGCSLAFSHRWALRGLDCRHPKVRRKKGPALPLSTLSSHCSPSLASGLSAAVSPPVLSPSRAGAGRGSAPLPRAPCS</sequence>
<protein>
    <submittedName>
        <fullName evidence="2">Uncharacterized protein</fullName>
    </submittedName>
</protein>
<dbReference type="AlphaFoldDB" id="A0A9X9LRQ8"/>
<name>A0A9X9LRQ8_GULGU</name>
<feature type="non-terminal residue" evidence="2">
    <location>
        <position position="97"/>
    </location>
</feature>
<comment type="caution">
    <text evidence="2">The sequence shown here is derived from an EMBL/GenBank/DDBJ whole genome shotgun (WGS) entry which is preliminary data.</text>
</comment>
<feature type="compositionally biased region" description="Low complexity" evidence="1">
    <location>
        <begin position="68"/>
        <end position="80"/>
    </location>
</feature>
<evidence type="ECO:0000256" key="1">
    <source>
        <dbReference type="SAM" id="MobiDB-lite"/>
    </source>
</evidence>
<feature type="region of interest" description="Disordered" evidence="1">
    <location>
        <begin position="62"/>
        <end position="97"/>
    </location>
</feature>
<dbReference type="Proteomes" id="UP000269945">
    <property type="component" value="Unassembled WGS sequence"/>
</dbReference>
<reference evidence="2 3" key="1">
    <citation type="submission" date="2018-10" db="EMBL/GenBank/DDBJ databases">
        <authorList>
            <person name="Ekblom R."/>
            <person name="Jareborg N."/>
        </authorList>
    </citation>
    <scope>NUCLEOTIDE SEQUENCE [LARGE SCALE GENOMIC DNA]</scope>
    <source>
        <tissue evidence="2">Muscle</tissue>
    </source>
</reference>
<keyword evidence="3" id="KW-1185">Reference proteome</keyword>